<sequence length="414" mass="46575">MAPLYIPRHVLGTESVPPANERIGIGGIGIGRRGLQLFDELPTLGRIVAIADVNLPRAEKTAEPYKAAAYQDYRKLLERKDVDAIITATPDHWRAIVCIHACQAGKDIYAEKPMTLTIYEGRKIVEAVQKYKRVFQTGSQQRSMAANRLGCELVRNGRIGKVHTVIAANYPSPWECHFPGQPVPPGLDWDMWCGPTEPVPYHIDIYTPRARPGWISFRPYSGGEMTGWGAHGLDQIQWALGTDDTGPVEIWTEGPRFNPPTYTEPESRARGEKICSQPKVFFKYANGIVVEFDNGPPGGAIFIGEKGRITIDRGKFVAEPKELGDPPYDDFKVHLPVSNHHLLNWLECIKTREKPVAHEEVGHRSTTLCHLGNIARWVGRPLKWDPVKERFVGDDEANQFLDRPRRKPYLLPEV</sequence>
<dbReference type="Gene3D" id="3.30.360.10">
    <property type="entry name" value="Dihydrodipicolinate Reductase, domain 2"/>
    <property type="match status" value="1"/>
</dbReference>
<accession>H5SDN7</accession>
<feature type="domain" description="Gfo/Idh/MocA-like oxidoreductase bacterial type C-terminal" evidence="3">
    <location>
        <begin position="177"/>
        <end position="409"/>
    </location>
</feature>
<dbReference type="PANTHER" id="PTHR43818">
    <property type="entry name" value="BCDNA.GH03377"/>
    <property type="match status" value="1"/>
</dbReference>
<proteinExistence type="predicted"/>
<feature type="domain" description="Gfo/Idh/MocA-like oxidoreductase N-terminal" evidence="2">
    <location>
        <begin position="23"/>
        <end position="138"/>
    </location>
</feature>
<dbReference type="SUPFAM" id="SSF55347">
    <property type="entry name" value="Glyceraldehyde-3-phosphate dehydrogenase-like, C-terminal domain"/>
    <property type="match status" value="1"/>
</dbReference>
<dbReference type="InterPro" id="IPR036291">
    <property type="entry name" value="NAD(P)-bd_dom_sf"/>
</dbReference>
<reference evidence="4" key="2">
    <citation type="journal article" date="2012" name="PLoS ONE">
        <title>A Deeply Branching Thermophilic Bacterium with an Ancient Acetyl-CoA Pathway Dominates a Subsurface Ecosystem.</title>
        <authorList>
            <person name="Takami H."/>
            <person name="Noguchi H."/>
            <person name="Takaki Y."/>
            <person name="Uchiyama I."/>
            <person name="Toyoda A."/>
            <person name="Nishi S."/>
            <person name="Chee G.-J."/>
            <person name="Arai W."/>
            <person name="Nunoura T."/>
            <person name="Itoh T."/>
            <person name="Hattori M."/>
            <person name="Takai K."/>
        </authorList>
    </citation>
    <scope>NUCLEOTIDE SEQUENCE</scope>
</reference>
<evidence type="ECO:0000313" key="4">
    <source>
        <dbReference type="EMBL" id="BAL54273.1"/>
    </source>
</evidence>
<dbReference type="GO" id="GO:0000166">
    <property type="term" value="F:nucleotide binding"/>
    <property type="evidence" value="ECO:0007669"/>
    <property type="project" value="InterPro"/>
</dbReference>
<evidence type="ECO:0000256" key="1">
    <source>
        <dbReference type="SAM" id="MobiDB-lite"/>
    </source>
</evidence>
<evidence type="ECO:0000259" key="2">
    <source>
        <dbReference type="Pfam" id="PF01408"/>
    </source>
</evidence>
<dbReference type="Gene3D" id="3.40.50.720">
    <property type="entry name" value="NAD(P)-binding Rossmann-like Domain"/>
    <property type="match status" value="1"/>
</dbReference>
<evidence type="ECO:0000259" key="3">
    <source>
        <dbReference type="Pfam" id="PF19051"/>
    </source>
</evidence>
<dbReference type="Pfam" id="PF01408">
    <property type="entry name" value="GFO_IDH_MocA"/>
    <property type="match status" value="1"/>
</dbReference>
<reference evidence="4" key="1">
    <citation type="journal article" date="2005" name="Environ. Microbiol.">
        <title>Genetic and functional properties of uncultivated thermophilic crenarchaeotes from a subsurface gold mine as revealed by analysis of genome fragments.</title>
        <authorList>
            <person name="Nunoura T."/>
            <person name="Hirayama H."/>
            <person name="Takami H."/>
            <person name="Oida H."/>
            <person name="Nishi S."/>
            <person name="Shimamura S."/>
            <person name="Suzuki Y."/>
            <person name="Inagaki F."/>
            <person name="Takai K."/>
            <person name="Nealson K.H."/>
            <person name="Horikoshi K."/>
        </authorList>
    </citation>
    <scope>NUCLEOTIDE SEQUENCE</scope>
</reference>
<feature type="region of interest" description="Disordered" evidence="1">
    <location>
        <begin position="250"/>
        <end position="269"/>
    </location>
</feature>
<dbReference type="EMBL" id="AP011683">
    <property type="protein sequence ID" value="BAL54273.1"/>
    <property type="molecule type" value="Genomic_DNA"/>
</dbReference>
<dbReference type="InterPro" id="IPR050463">
    <property type="entry name" value="Gfo/Idh/MocA_oxidrdct_glycsds"/>
</dbReference>
<name>H5SDN7_9BACT</name>
<gene>
    <name evidence="4" type="ORF">HGMM_F14B06C17</name>
</gene>
<protein>
    <submittedName>
        <fullName evidence="4">Gfo/Idh/MocA family oxidoreductase</fullName>
    </submittedName>
</protein>
<dbReference type="InterPro" id="IPR000683">
    <property type="entry name" value="Gfo/Idh/MocA-like_OxRdtase_N"/>
</dbReference>
<organism evidence="4">
    <name type="scientific">uncultured Planctomycetota bacterium</name>
    <dbReference type="NCBI Taxonomy" id="120965"/>
    <lineage>
        <taxon>Bacteria</taxon>
        <taxon>Pseudomonadati</taxon>
        <taxon>Planctomycetota</taxon>
        <taxon>environmental samples</taxon>
    </lineage>
</organism>
<dbReference type="SUPFAM" id="SSF51735">
    <property type="entry name" value="NAD(P)-binding Rossmann-fold domains"/>
    <property type="match status" value="1"/>
</dbReference>
<dbReference type="Pfam" id="PF19051">
    <property type="entry name" value="GFO_IDH_MocA_C2"/>
    <property type="match status" value="1"/>
</dbReference>
<dbReference type="PANTHER" id="PTHR43818:SF5">
    <property type="entry name" value="OXIDOREDUCTASE FAMILY PROTEIN"/>
    <property type="match status" value="1"/>
</dbReference>
<dbReference type="InterPro" id="IPR043906">
    <property type="entry name" value="Gfo/Idh/MocA_OxRdtase_bact_C"/>
</dbReference>
<dbReference type="AlphaFoldDB" id="H5SDN7"/>